<sequence length="261" mass="28743">SEQMTRLLDSWRSDATSRGPVPTLEELKSAQDEIAKAMQGQGELDPELEAKLGRLAPDMIEKRSGGKAGESRKGDEAGKLQGELVPRAQEAASDMRRLATQGAKGQMNPAAPMLEGAAKHVEGAASLMEAAASSLPRSFKEAEPSQARAVASLMRALSRFASGAAGQSGEQDDQQQKQQRAAEKKEEKKQGEKKEGEQDEKHAGERKDDEKAREEDRKKAKAIDRERAARLLEEAAQEERDVRRDMRKRTGRRGVTVERDW</sequence>
<feature type="region of interest" description="Disordered" evidence="1">
    <location>
        <begin position="130"/>
        <end position="149"/>
    </location>
</feature>
<evidence type="ECO:0000313" key="2">
    <source>
        <dbReference type="EMBL" id="GAG07318.1"/>
    </source>
</evidence>
<dbReference type="EMBL" id="BARS01028342">
    <property type="protein sequence ID" value="GAG07318.1"/>
    <property type="molecule type" value="Genomic_DNA"/>
</dbReference>
<feature type="compositionally biased region" description="Basic and acidic residues" evidence="1">
    <location>
        <begin position="59"/>
        <end position="78"/>
    </location>
</feature>
<feature type="region of interest" description="Disordered" evidence="1">
    <location>
        <begin position="161"/>
        <end position="261"/>
    </location>
</feature>
<organism evidence="2">
    <name type="scientific">marine sediment metagenome</name>
    <dbReference type="NCBI Taxonomy" id="412755"/>
    <lineage>
        <taxon>unclassified sequences</taxon>
        <taxon>metagenomes</taxon>
        <taxon>ecological metagenomes</taxon>
    </lineage>
</organism>
<feature type="region of interest" description="Disordered" evidence="1">
    <location>
        <begin position="1"/>
        <end position="22"/>
    </location>
</feature>
<feature type="non-terminal residue" evidence="2">
    <location>
        <position position="1"/>
    </location>
</feature>
<evidence type="ECO:0000256" key="1">
    <source>
        <dbReference type="SAM" id="MobiDB-lite"/>
    </source>
</evidence>
<accession>X0V473</accession>
<name>X0V473_9ZZZZ</name>
<proteinExistence type="predicted"/>
<reference evidence="2" key="1">
    <citation type="journal article" date="2014" name="Front. Microbiol.">
        <title>High frequency of phylogenetically diverse reductive dehalogenase-homologous genes in deep subseafloor sedimentary metagenomes.</title>
        <authorList>
            <person name="Kawai M."/>
            <person name="Futagami T."/>
            <person name="Toyoda A."/>
            <person name="Takaki Y."/>
            <person name="Nishi S."/>
            <person name="Hori S."/>
            <person name="Arai W."/>
            <person name="Tsubouchi T."/>
            <person name="Morono Y."/>
            <person name="Uchiyama I."/>
            <person name="Ito T."/>
            <person name="Fujiyama A."/>
            <person name="Inagaki F."/>
            <person name="Takami H."/>
        </authorList>
    </citation>
    <scope>NUCLEOTIDE SEQUENCE</scope>
    <source>
        <strain evidence="2">Expedition CK06-06</strain>
    </source>
</reference>
<feature type="region of interest" description="Disordered" evidence="1">
    <location>
        <begin position="54"/>
        <end position="117"/>
    </location>
</feature>
<feature type="compositionally biased region" description="Basic and acidic residues" evidence="1">
    <location>
        <begin position="180"/>
        <end position="244"/>
    </location>
</feature>
<comment type="caution">
    <text evidence="2">The sequence shown here is derived from an EMBL/GenBank/DDBJ whole genome shotgun (WGS) entry which is preliminary data.</text>
</comment>
<protein>
    <submittedName>
        <fullName evidence="2">Uncharacterized protein</fullName>
    </submittedName>
</protein>
<gene>
    <name evidence="2" type="ORF">S01H1_44431</name>
</gene>
<dbReference type="AlphaFoldDB" id="X0V473"/>